<accession>A0A7I8E1V2</accession>
<evidence type="ECO:0000313" key="7">
    <source>
        <dbReference type="Proteomes" id="UP000593842"/>
    </source>
</evidence>
<feature type="domain" description="HTH merR-type" evidence="5">
    <location>
        <begin position="1"/>
        <end position="68"/>
    </location>
</feature>
<dbReference type="GO" id="GO:0003700">
    <property type="term" value="F:DNA-binding transcription factor activity"/>
    <property type="evidence" value="ECO:0007669"/>
    <property type="project" value="InterPro"/>
</dbReference>
<evidence type="ECO:0000256" key="4">
    <source>
        <dbReference type="SAM" id="Phobius"/>
    </source>
</evidence>
<keyword evidence="4" id="KW-1133">Transmembrane helix</keyword>
<dbReference type="Proteomes" id="UP000593842">
    <property type="component" value="Chromosome"/>
</dbReference>
<evidence type="ECO:0000256" key="3">
    <source>
        <dbReference type="ARBA" id="ARBA00023163"/>
    </source>
</evidence>
<name>A0A7I8E1V2_9FIRM</name>
<keyword evidence="3" id="KW-0804">Transcription</keyword>
<feature type="transmembrane region" description="Helical" evidence="4">
    <location>
        <begin position="172"/>
        <end position="192"/>
    </location>
</feature>
<dbReference type="InterPro" id="IPR000551">
    <property type="entry name" value="MerR-type_HTH_dom"/>
</dbReference>
<organism evidence="6 7">
    <name type="scientific">Faecalibacillus intestinalis</name>
    <dbReference type="NCBI Taxonomy" id="1982626"/>
    <lineage>
        <taxon>Bacteria</taxon>
        <taxon>Bacillati</taxon>
        <taxon>Bacillota</taxon>
        <taxon>Erysipelotrichia</taxon>
        <taxon>Erysipelotrichales</taxon>
        <taxon>Coprobacillaceae</taxon>
        <taxon>Faecalibacillus</taxon>
    </lineage>
</organism>
<dbReference type="KEGG" id="fit:Fi14EGH31_24600"/>
<dbReference type="EMBL" id="AP024085">
    <property type="protein sequence ID" value="BCL58748.1"/>
    <property type="molecule type" value="Genomic_DNA"/>
</dbReference>
<dbReference type="AlphaFoldDB" id="A0A7I8E1V2"/>
<feature type="transmembrane region" description="Helical" evidence="4">
    <location>
        <begin position="147"/>
        <end position="166"/>
    </location>
</feature>
<dbReference type="GeneID" id="70580903"/>
<keyword evidence="4" id="KW-0472">Membrane</keyword>
<gene>
    <name evidence="6" type="ORF">Fi14EGH31_24600</name>
</gene>
<dbReference type="Pfam" id="PF13411">
    <property type="entry name" value="MerR_1"/>
    <property type="match status" value="1"/>
</dbReference>
<dbReference type="SUPFAM" id="SSF46955">
    <property type="entry name" value="Putative DNA-binding domain"/>
    <property type="match status" value="1"/>
</dbReference>
<proteinExistence type="predicted"/>
<dbReference type="GO" id="GO:0003677">
    <property type="term" value="F:DNA binding"/>
    <property type="evidence" value="ECO:0007669"/>
    <property type="project" value="UniProtKB-KW"/>
</dbReference>
<sequence length="337" mass="39640">MKTNELEKEIGLSKYTIRYYEKEGLIQPKREENGYRDYDDETVQKLKIIKFLRNLQISVDDIKAILDGELDFRHCLKINQVNMQKQIESMNEIKDTIDDYYDKDLPLIEELSEIKNNNNKMGLGFQKTTSTVSLGRKLTPELARRQLIITFIGALVVAVSFSRMPYDLGNMRVLVGVVFFIVTFMLMIAFSFKQTSAMMLDNILNQSVEFLSDGIYYYQFNGPISNFKYFFAVVFNKKHQFMHKCLYEDIKKLEVIAKKKYMSTGSPLAYETYVSDFKFTFKDGQTFYFYWPMILNDDARYIATIVEKKVEYIEDPYNILYAMKQGINLNDYLIGRL</sequence>
<dbReference type="PANTHER" id="PTHR30204">
    <property type="entry name" value="REDOX-CYCLING DRUG-SENSING TRANSCRIPTIONAL ACTIVATOR SOXR"/>
    <property type="match status" value="1"/>
</dbReference>
<dbReference type="PANTHER" id="PTHR30204:SF94">
    <property type="entry name" value="HEAVY METAL-DEPENDENT TRANSCRIPTIONAL REGULATOR HI_0293-RELATED"/>
    <property type="match status" value="1"/>
</dbReference>
<dbReference type="InterPro" id="IPR047057">
    <property type="entry name" value="MerR_fam"/>
</dbReference>
<dbReference type="InterPro" id="IPR009061">
    <property type="entry name" value="DNA-bd_dom_put_sf"/>
</dbReference>
<keyword evidence="4" id="KW-0812">Transmembrane</keyword>
<dbReference type="SMART" id="SM00422">
    <property type="entry name" value="HTH_MERR"/>
    <property type="match status" value="1"/>
</dbReference>
<evidence type="ECO:0000256" key="2">
    <source>
        <dbReference type="ARBA" id="ARBA00023125"/>
    </source>
</evidence>
<evidence type="ECO:0000256" key="1">
    <source>
        <dbReference type="ARBA" id="ARBA00023015"/>
    </source>
</evidence>
<dbReference type="PROSITE" id="PS50937">
    <property type="entry name" value="HTH_MERR_2"/>
    <property type="match status" value="1"/>
</dbReference>
<protein>
    <submittedName>
        <fullName evidence="6">MerR family transcriptional regulator</fullName>
    </submittedName>
</protein>
<keyword evidence="2" id="KW-0238">DNA-binding</keyword>
<evidence type="ECO:0000259" key="5">
    <source>
        <dbReference type="PROSITE" id="PS50937"/>
    </source>
</evidence>
<dbReference type="CDD" id="cd00592">
    <property type="entry name" value="HTH_MerR-like"/>
    <property type="match status" value="1"/>
</dbReference>
<dbReference type="RefSeq" id="WP_200764899.1">
    <property type="nucleotide sequence ID" value="NZ_AP024085.1"/>
</dbReference>
<evidence type="ECO:0000313" key="6">
    <source>
        <dbReference type="EMBL" id="BCL58748.1"/>
    </source>
</evidence>
<keyword evidence="1" id="KW-0805">Transcription regulation</keyword>
<dbReference type="Gene3D" id="1.10.1660.10">
    <property type="match status" value="1"/>
</dbReference>
<reference evidence="7" key="1">
    <citation type="submission" date="2020-09" db="EMBL/GenBank/DDBJ databases">
        <title>Complete genome sequencing of Faecalibacillus intestinalis strain 14EGH31.</title>
        <authorList>
            <person name="Sakamoto M."/>
            <person name="Murakami T."/>
            <person name="Mori H."/>
        </authorList>
    </citation>
    <scope>NUCLEOTIDE SEQUENCE [LARGE SCALE GENOMIC DNA]</scope>
    <source>
        <strain evidence="7">14EGH31</strain>
    </source>
</reference>